<keyword evidence="2" id="KW-1185">Reference proteome</keyword>
<gene>
    <name evidence="1" type="ORF">OPT61_g8864</name>
</gene>
<protein>
    <submittedName>
        <fullName evidence="1">Uncharacterized protein</fullName>
    </submittedName>
</protein>
<evidence type="ECO:0000313" key="2">
    <source>
        <dbReference type="Proteomes" id="UP001153331"/>
    </source>
</evidence>
<sequence>MEAQATTFQYAPLDESKRQIRLLHLLPFEEPGDNDLVHNDIDYTDEIHCTFSIVSLDDGPEYEALSYVWGETGNQATVYLDGHSFPITKNLYHALFHMRQTTMRILWADALCINQSNVDERSSQVFQMGSVFAQASQVVVYLGAWGIAGTAFRLIEALAADPLRHYHDAALMLPLMQLFGSDLDSDIAKVSLEGFFSLQWWSRVWTVQEYALARKASFQSGHHLVSGDSVFGMIDGLYKHRSCCVRRSRLPNAWLFLNDLPMITHLNMSLLLHFYARIPHKREGLSLYIIAGFRDRQCSNPLDKIYGFLGLTNESFRSQLQPDYNLTPRAVYTTATVAWILESKTLNSMSYVGWERDRSSDIPSFVVDLSAMIETEDLSAHLRRCRLTETLYQATRSSTPSVSVSSALEAMTKAVIIDTIEMDVNEDIYHRWILKNSPQGQTTDTRAFLSRYESPSQACWQTLCGGIHNYYLPHSNQNEYRWVEDSDYTVYQKWQAWDNQCGPSDDIDVHHLDEMTYIARVGRNFAVTNTGYLGLVPEAAQPGDHVVLMPGGRVPYVLRRVSGASTSLREGSESNTARFEFIGDCYIHGIMLGEAWDESKLEEIVLV</sequence>
<dbReference type="Proteomes" id="UP001153331">
    <property type="component" value="Unassembled WGS sequence"/>
</dbReference>
<proteinExistence type="predicted"/>
<accession>A0ACC2HXI0</accession>
<reference evidence="1" key="1">
    <citation type="submission" date="2022-11" db="EMBL/GenBank/DDBJ databases">
        <title>Genome Sequence of Boeremia exigua.</title>
        <authorList>
            <person name="Buettner E."/>
        </authorList>
    </citation>
    <scope>NUCLEOTIDE SEQUENCE</scope>
    <source>
        <strain evidence="1">CU02</strain>
    </source>
</reference>
<evidence type="ECO:0000313" key="1">
    <source>
        <dbReference type="EMBL" id="KAJ8107443.1"/>
    </source>
</evidence>
<comment type="caution">
    <text evidence="1">The sequence shown here is derived from an EMBL/GenBank/DDBJ whole genome shotgun (WGS) entry which is preliminary data.</text>
</comment>
<organism evidence="1 2">
    <name type="scientific">Boeremia exigua</name>
    <dbReference type="NCBI Taxonomy" id="749465"/>
    <lineage>
        <taxon>Eukaryota</taxon>
        <taxon>Fungi</taxon>
        <taxon>Dikarya</taxon>
        <taxon>Ascomycota</taxon>
        <taxon>Pezizomycotina</taxon>
        <taxon>Dothideomycetes</taxon>
        <taxon>Pleosporomycetidae</taxon>
        <taxon>Pleosporales</taxon>
        <taxon>Pleosporineae</taxon>
        <taxon>Didymellaceae</taxon>
        <taxon>Boeremia</taxon>
    </lineage>
</organism>
<name>A0ACC2HXI0_9PLEO</name>
<dbReference type="EMBL" id="JAPHNI010000927">
    <property type="protein sequence ID" value="KAJ8107443.1"/>
    <property type="molecule type" value="Genomic_DNA"/>
</dbReference>